<comment type="similarity">
    <text evidence="2 5 7">Belongs to the citrate synthase family.</text>
</comment>
<comment type="pathway">
    <text evidence="1">Carbohydrate metabolism; tricarboxylic acid cycle; isocitrate from oxaloacetate: step 1/2.</text>
</comment>
<dbReference type="PANTHER" id="PTHR42871">
    <property type="entry name" value="CITRATE SYNTHASE"/>
    <property type="match status" value="1"/>
</dbReference>
<keyword evidence="4 5" id="KW-0808">Transferase</keyword>
<sequence length="487" mass="53882">MTKLADLCPETVKISATGKDGKTVEIDLPVLYPTCGPPAIDIKSLYTQTGMFTHDPGFTSTSSCSSDITFIDGPAGILMHRGYRIEDLAKHGTYLEVVYLLLNGELPTETEYTSFEREVVHKMLVHERLRSFVLGFPDNAHPMAVMVGVVGALSAFYHNQSAPPTQQSESDHATAAIRVVAKLPTIAAMSYKHSKGQPFVYPKASLGFTANFLHMLYSTPMEDFEIPEAFIKTMDTLLILHADHEQNASTSTVRVAGSSDANPMACIAAGIASLWGPAHGGANEAVIAMLRQIGTEENIPKFLARAKDKSDPFRLMGFGHRVYKNYDPRAKEMRKLVDACIDETRRAATKSVKEADRKEADEIVRLLHLATELEKQAMADDYFVSRRLFPNVDFYSGIALTAMRIPTSMFTVIFALGRCVGWITQWRESIEDKTAERKIARPRQVYTGPAEKKYVPISEREAGSLNRSVSRAFTASALDNTVSGYFF</sequence>
<dbReference type="AlphaFoldDB" id="A0A0G4F2Z5"/>
<evidence type="ECO:0000256" key="7">
    <source>
        <dbReference type="RuleBase" id="RU000441"/>
    </source>
</evidence>
<organism evidence="8">
    <name type="scientific">Chromera velia CCMP2878</name>
    <dbReference type="NCBI Taxonomy" id="1169474"/>
    <lineage>
        <taxon>Eukaryota</taxon>
        <taxon>Sar</taxon>
        <taxon>Alveolata</taxon>
        <taxon>Colpodellida</taxon>
        <taxon>Chromeraceae</taxon>
        <taxon>Chromera</taxon>
    </lineage>
</organism>
<evidence type="ECO:0000256" key="6">
    <source>
        <dbReference type="PIRSR" id="PIRSR001369-1"/>
    </source>
</evidence>
<dbReference type="PROSITE" id="PS00480">
    <property type="entry name" value="CITRATE_SYNTHASE"/>
    <property type="match status" value="1"/>
</dbReference>
<dbReference type="InterPro" id="IPR010953">
    <property type="entry name" value="Citrate_synthase_typ-I"/>
</dbReference>
<dbReference type="PIRSF" id="PIRSF001369">
    <property type="entry name" value="Citrate_synth"/>
    <property type="match status" value="1"/>
</dbReference>
<dbReference type="Gene3D" id="1.10.230.10">
    <property type="entry name" value="Cytochrome P450-Terp, domain 2"/>
    <property type="match status" value="1"/>
</dbReference>
<reference evidence="8" key="1">
    <citation type="submission" date="2014-11" db="EMBL/GenBank/DDBJ databases">
        <authorList>
            <person name="Otto D Thomas"/>
            <person name="Naeem Raeece"/>
        </authorList>
    </citation>
    <scope>NUCLEOTIDE SEQUENCE</scope>
</reference>
<dbReference type="PANTHER" id="PTHR42871:SF1">
    <property type="entry name" value="CITRATE SYNTHASE"/>
    <property type="match status" value="1"/>
</dbReference>
<dbReference type="InterPro" id="IPR016143">
    <property type="entry name" value="Citrate_synth-like_sm_a-sub"/>
</dbReference>
<dbReference type="InterPro" id="IPR016142">
    <property type="entry name" value="Citrate_synth-like_lrg_a-sub"/>
</dbReference>
<dbReference type="InterPro" id="IPR024176">
    <property type="entry name" value="Citrate_synthase_bac-typ"/>
</dbReference>
<dbReference type="VEuPathDB" id="CryptoDB:Cvel_2669"/>
<feature type="active site" evidence="6">
    <location>
        <position position="320"/>
    </location>
</feature>
<feature type="active site" evidence="6">
    <location>
        <position position="393"/>
    </location>
</feature>
<dbReference type="PhylomeDB" id="A0A0G4F2Z5"/>
<dbReference type="EMBL" id="CDMZ01000077">
    <property type="protein sequence ID" value="CEM06103.1"/>
    <property type="molecule type" value="Genomic_DNA"/>
</dbReference>
<dbReference type="CDD" id="cd06114">
    <property type="entry name" value="EcCS_like"/>
    <property type="match status" value="1"/>
</dbReference>
<dbReference type="Gene3D" id="1.10.580.10">
    <property type="entry name" value="Citrate Synthase, domain 1"/>
    <property type="match status" value="1"/>
</dbReference>
<keyword evidence="3" id="KW-0816">Tricarboxylic acid cycle</keyword>
<dbReference type="GO" id="GO:0005737">
    <property type="term" value="C:cytoplasm"/>
    <property type="evidence" value="ECO:0007669"/>
    <property type="project" value="InterPro"/>
</dbReference>
<dbReference type="GO" id="GO:0006099">
    <property type="term" value="P:tricarboxylic acid cycle"/>
    <property type="evidence" value="ECO:0007669"/>
    <property type="project" value="UniProtKB-UniPathway"/>
</dbReference>
<name>A0A0G4F2Z5_9ALVE</name>
<dbReference type="InterPro" id="IPR019810">
    <property type="entry name" value="Citrate_synthase_AS"/>
</dbReference>
<evidence type="ECO:0000313" key="8">
    <source>
        <dbReference type="EMBL" id="CEM06103.1"/>
    </source>
</evidence>
<evidence type="ECO:0000256" key="1">
    <source>
        <dbReference type="ARBA" id="ARBA00004751"/>
    </source>
</evidence>
<accession>A0A0G4F2Z5</accession>
<dbReference type="Pfam" id="PF00285">
    <property type="entry name" value="Citrate_synt"/>
    <property type="match status" value="1"/>
</dbReference>
<evidence type="ECO:0000256" key="3">
    <source>
        <dbReference type="ARBA" id="ARBA00022532"/>
    </source>
</evidence>
<evidence type="ECO:0000256" key="2">
    <source>
        <dbReference type="ARBA" id="ARBA00010566"/>
    </source>
</evidence>
<evidence type="ECO:0000256" key="4">
    <source>
        <dbReference type="ARBA" id="ARBA00022679"/>
    </source>
</evidence>
<dbReference type="GO" id="GO:0046912">
    <property type="term" value="F:acyltransferase activity, acyl groups converted into alkyl on transfer"/>
    <property type="evidence" value="ECO:0007669"/>
    <property type="project" value="InterPro"/>
</dbReference>
<dbReference type="NCBIfam" id="TIGR01798">
    <property type="entry name" value="cit_synth_I"/>
    <property type="match status" value="1"/>
</dbReference>
<dbReference type="PRINTS" id="PR00143">
    <property type="entry name" value="CITRTSNTHASE"/>
</dbReference>
<gene>
    <name evidence="8" type="ORF">Cvel_2669</name>
</gene>
<proteinExistence type="inferred from homology"/>
<dbReference type="SUPFAM" id="SSF48256">
    <property type="entry name" value="Citrate synthase"/>
    <property type="match status" value="1"/>
</dbReference>
<evidence type="ECO:0000256" key="5">
    <source>
        <dbReference type="PIRNR" id="PIRNR001369"/>
    </source>
</evidence>
<dbReference type="NCBIfam" id="NF004126">
    <property type="entry name" value="PRK05614.1"/>
    <property type="match status" value="1"/>
</dbReference>
<dbReference type="InterPro" id="IPR036969">
    <property type="entry name" value="Citrate_synthase_sf"/>
</dbReference>
<dbReference type="UniPathway" id="UPA00223">
    <property type="reaction ID" value="UER00717"/>
</dbReference>
<dbReference type="InterPro" id="IPR002020">
    <property type="entry name" value="Citrate_synthase"/>
</dbReference>
<protein>
    <recommendedName>
        <fullName evidence="5 7">Citrate synthase</fullName>
    </recommendedName>
</protein>
<dbReference type="Gene3D" id="2.20.28.60">
    <property type="match status" value="1"/>
</dbReference>